<dbReference type="Pfam" id="PF13450">
    <property type="entry name" value="NAD_binding_8"/>
    <property type="match status" value="1"/>
</dbReference>
<dbReference type="PANTHER" id="PTHR46313:SF3">
    <property type="entry name" value="PROLYCOPENE ISOMERASE, CHLOROPLASTIC"/>
    <property type="match status" value="1"/>
</dbReference>
<dbReference type="EMBL" id="AGNL01035673">
    <property type="protein sequence ID" value="EJK54540.1"/>
    <property type="molecule type" value="Genomic_DNA"/>
</dbReference>
<feature type="chain" id="PRO_5003840448" description="Amine oxidase domain-containing protein" evidence="1">
    <location>
        <begin position="18"/>
        <end position="124"/>
    </location>
</feature>
<keyword evidence="3" id="KW-1185">Reference proteome</keyword>
<dbReference type="SUPFAM" id="SSF51905">
    <property type="entry name" value="FAD/NAD(P)-binding domain"/>
    <property type="match status" value="1"/>
</dbReference>
<dbReference type="Gene3D" id="3.50.50.60">
    <property type="entry name" value="FAD/NAD(P)-binding domain"/>
    <property type="match status" value="1"/>
</dbReference>
<sequence length="124" mass="13271">MRLPILLGLLICLCVGAFRSSLHLTAPPRSRPRRLRSSHCATNTDNEEWDVVVIGAGVGGLCAAAMCQRYGMKTLCLEAHEHAGGVAHSFERRAKAGTFKFDSGPSLLSGMSSMGTNPLRQAMS</sequence>
<accession>K0RN21</accession>
<dbReference type="GO" id="GO:0016116">
    <property type="term" value="P:carotenoid metabolic process"/>
    <property type="evidence" value="ECO:0007669"/>
    <property type="project" value="InterPro"/>
</dbReference>
<proteinExistence type="predicted"/>
<dbReference type="OrthoDB" id="7777654at2759"/>
<keyword evidence="1" id="KW-0732">Signal</keyword>
<reference evidence="2 3" key="1">
    <citation type="journal article" date="2012" name="Genome Biol.">
        <title>Genome and low-iron response of an oceanic diatom adapted to chronic iron limitation.</title>
        <authorList>
            <person name="Lommer M."/>
            <person name="Specht M."/>
            <person name="Roy A.S."/>
            <person name="Kraemer L."/>
            <person name="Andreson R."/>
            <person name="Gutowska M.A."/>
            <person name="Wolf J."/>
            <person name="Bergner S.V."/>
            <person name="Schilhabel M.B."/>
            <person name="Klostermeier U.C."/>
            <person name="Beiko R.G."/>
            <person name="Rosenstiel P."/>
            <person name="Hippler M."/>
            <person name="Laroche J."/>
        </authorList>
    </citation>
    <scope>NUCLEOTIDE SEQUENCE [LARGE SCALE GENOMIC DNA]</scope>
    <source>
        <strain evidence="2 3">CCMP1005</strain>
    </source>
</reference>
<dbReference type="AlphaFoldDB" id="K0RN21"/>
<protein>
    <recommendedName>
        <fullName evidence="4">Amine oxidase domain-containing protein</fullName>
    </recommendedName>
</protein>
<evidence type="ECO:0000256" key="1">
    <source>
        <dbReference type="SAM" id="SignalP"/>
    </source>
</evidence>
<evidence type="ECO:0008006" key="4">
    <source>
        <dbReference type="Google" id="ProtNLM"/>
    </source>
</evidence>
<dbReference type="InterPro" id="IPR045892">
    <property type="entry name" value="CrtISO-like"/>
</dbReference>
<gene>
    <name evidence="2" type="ORF">THAOC_25822</name>
</gene>
<dbReference type="eggNOG" id="KOG4254">
    <property type="taxonomic scope" value="Eukaryota"/>
</dbReference>
<evidence type="ECO:0000313" key="2">
    <source>
        <dbReference type="EMBL" id="EJK54540.1"/>
    </source>
</evidence>
<evidence type="ECO:0000313" key="3">
    <source>
        <dbReference type="Proteomes" id="UP000266841"/>
    </source>
</evidence>
<dbReference type="Proteomes" id="UP000266841">
    <property type="component" value="Unassembled WGS sequence"/>
</dbReference>
<dbReference type="InterPro" id="IPR036188">
    <property type="entry name" value="FAD/NAD-bd_sf"/>
</dbReference>
<dbReference type="PANTHER" id="PTHR46313">
    <property type="match status" value="1"/>
</dbReference>
<name>K0RN21_THAOC</name>
<feature type="signal peptide" evidence="1">
    <location>
        <begin position="1"/>
        <end position="17"/>
    </location>
</feature>
<organism evidence="2 3">
    <name type="scientific">Thalassiosira oceanica</name>
    <name type="common">Marine diatom</name>
    <dbReference type="NCBI Taxonomy" id="159749"/>
    <lineage>
        <taxon>Eukaryota</taxon>
        <taxon>Sar</taxon>
        <taxon>Stramenopiles</taxon>
        <taxon>Ochrophyta</taxon>
        <taxon>Bacillariophyta</taxon>
        <taxon>Coscinodiscophyceae</taxon>
        <taxon>Thalassiosirophycidae</taxon>
        <taxon>Thalassiosirales</taxon>
        <taxon>Thalassiosiraceae</taxon>
        <taxon>Thalassiosira</taxon>
    </lineage>
</organism>
<comment type="caution">
    <text evidence="2">The sequence shown here is derived from an EMBL/GenBank/DDBJ whole genome shotgun (WGS) entry which is preliminary data.</text>
</comment>